<protein>
    <submittedName>
        <fullName evidence="2">Uncharacterized protein</fullName>
    </submittedName>
</protein>
<feature type="transmembrane region" description="Helical" evidence="1">
    <location>
        <begin position="78"/>
        <end position="99"/>
    </location>
</feature>
<keyword evidence="1" id="KW-0472">Membrane</keyword>
<keyword evidence="1" id="KW-1133">Transmembrane helix</keyword>
<feature type="transmembrane region" description="Helical" evidence="1">
    <location>
        <begin position="45"/>
        <end position="72"/>
    </location>
</feature>
<evidence type="ECO:0000256" key="1">
    <source>
        <dbReference type="SAM" id="Phobius"/>
    </source>
</evidence>
<gene>
    <name evidence="2" type="ORF">AAND1436_LOCUS49106</name>
</gene>
<proteinExistence type="predicted"/>
<dbReference type="EMBL" id="HBGQ01102682">
    <property type="protein sequence ID" value="CAD9544261.1"/>
    <property type="molecule type" value="Transcribed_RNA"/>
</dbReference>
<sequence length="184" mass="19803">MDASDVVVVPEVSFCWAPKVELKVMYGMVVLSIPDVEAGRHARQVAVVVVFAVCIATDVVAGAVLLAEVVLWVRVDWVVVPVVVSMVVLFVVVVVLLVVLVSTVVWVVVVGVVVLSSVSLKVAFIHANVAALENESVVIEVVVVVASRSATVWLLWVSFEMLIMFTARKLDQGLQLPELISSNT</sequence>
<feature type="transmembrane region" description="Helical" evidence="1">
    <location>
        <begin position="104"/>
        <end position="125"/>
    </location>
</feature>
<dbReference type="AlphaFoldDB" id="A0A7S2NKJ9"/>
<name>A0A7S2NKJ9_9DINO</name>
<keyword evidence="1" id="KW-0812">Transmembrane</keyword>
<evidence type="ECO:0000313" key="2">
    <source>
        <dbReference type="EMBL" id="CAD9544261.1"/>
    </source>
</evidence>
<feature type="transmembrane region" description="Helical" evidence="1">
    <location>
        <begin position="137"/>
        <end position="159"/>
    </location>
</feature>
<accession>A0A7S2NKJ9</accession>
<reference evidence="2" key="1">
    <citation type="submission" date="2021-01" db="EMBL/GenBank/DDBJ databases">
        <authorList>
            <person name="Corre E."/>
            <person name="Pelletier E."/>
            <person name="Niang G."/>
            <person name="Scheremetjew M."/>
            <person name="Finn R."/>
            <person name="Kale V."/>
            <person name="Holt S."/>
            <person name="Cochrane G."/>
            <person name="Meng A."/>
            <person name="Brown T."/>
            <person name="Cohen L."/>
        </authorList>
    </citation>
    <scope>NUCLEOTIDE SEQUENCE</scope>
    <source>
        <strain evidence="2">CCMP2222</strain>
    </source>
</reference>
<organism evidence="2">
    <name type="scientific">Alexandrium andersonii</name>
    <dbReference type="NCBI Taxonomy" id="327968"/>
    <lineage>
        <taxon>Eukaryota</taxon>
        <taxon>Sar</taxon>
        <taxon>Alveolata</taxon>
        <taxon>Dinophyceae</taxon>
        <taxon>Gonyaulacales</taxon>
        <taxon>Pyrocystaceae</taxon>
        <taxon>Alexandrium</taxon>
    </lineage>
</organism>